<dbReference type="PANTHER" id="PTHR24049">
    <property type="entry name" value="CRUMBS FAMILY MEMBER"/>
    <property type="match status" value="1"/>
</dbReference>
<dbReference type="EMBL" id="JAIZAY010000021">
    <property type="protein sequence ID" value="KAJ8022218.1"/>
    <property type="molecule type" value="Genomic_DNA"/>
</dbReference>
<dbReference type="GO" id="GO:0045197">
    <property type="term" value="P:establishment or maintenance of epithelial cell apical/basal polarity"/>
    <property type="evidence" value="ECO:0007669"/>
    <property type="project" value="TreeGrafter"/>
</dbReference>
<keyword evidence="3" id="KW-0677">Repeat</keyword>
<dbReference type="GO" id="GO:0007157">
    <property type="term" value="P:heterophilic cell-cell adhesion via plasma membrane cell adhesion molecules"/>
    <property type="evidence" value="ECO:0007669"/>
    <property type="project" value="TreeGrafter"/>
</dbReference>
<evidence type="ECO:0000313" key="10">
    <source>
        <dbReference type="Proteomes" id="UP001152320"/>
    </source>
</evidence>
<dbReference type="GO" id="GO:0005886">
    <property type="term" value="C:plasma membrane"/>
    <property type="evidence" value="ECO:0007669"/>
    <property type="project" value="TreeGrafter"/>
</dbReference>
<accession>A0A9Q1BE86</accession>
<evidence type="ECO:0000256" key="2">
    <source>
        <dbReference type="ARBA" id="ARBA00022729"/>
    </source>
</evidence>
<comment type="caution">
    <text evidence="6">Lacks conserved residue(s) required for the propagation of feature annotation.</text>
</comment>
<keyword evidence="5" id="KW-0325">Glycoprotein</keyword>
<dbReference type="FunFam" id="2.10.25.10:FF:000255">
    <property type="entry name" value="Sushi, nidogen and EGF-like domains 1"/>
    <property type="match status" value="1"/>
</dbReference>
<dbReference type="Proteomes" id="UP001152320">
    <property type="component" value="Chromosome 21"/>
</dbReference>
<dbReference type="InterPro" id="IPR001881">
    <property type="entry name" value="EGF-like_Ca-bd_dom"/>
</dbReference>
<dbReference type="FunFam" id="2.10.25.10:FF:000100">
    <property type="entry name" value="neurogenic locus notch homolog protein 3"/>
    <property type="match status" value="1"/>
</dbReference>
<dbReference type="InterPro" id="IPR051022">
    <property type="entry name" value="Notch_Cell-Fate_Det"/>
</dbReference>
<dbReference type="PANTHER" id="PTHR24049:SF22">
    <property type="entry name" value="DROSOPHILA CRUMBS HOMOLOG"/>
    <property type="match status" value="1"/>
</dbReference>
<feature type="disulfide bond" evidence="6">
    <location>
        <begin position="194"/>
        <end position="203"/>
    </location>
</feature>
<evidence type="ECO:0000256" key="5">
    <source>
        <dbReference type="ARBA" id="ARBA00023180"/>
    </source>
</evidence>
<evidence type="ECO:0000256" key="1">
    <source>
        <dbReference type="ARBA" id="ARBA00022536"/>
    </source>
</evidence>
<dbReference type="GO" id="GO:0032991">
    <property type="term" value="C:protein-containing complex"/>
    <property type="evidence" value="ECO:0007669"/>
    <property type="project" value="TreeGrafter"/>
</dbReference>
<feature type="domain" description="EGF-like" evidence="7">
    <location>
        <begin position="168"/>
        <end position="204"/>
    </location>
</feature>
<dbReference type="SMART" id="SM00179">
    <property type="entry name" value="EGF_CA"/>
    <property type="match status" value="2"/>
</dbReference>
<keyword evidence="10" id="KW-1185">Reference proteome</keyword>
<evidence type="ECO:0000256" key="4">
    <source>
        <dbReference type="ARBA" id="ARBA00023157"/>
    </source>
</evidence>
<dbReference type="GO" id="GO:0005509">
    <property type="term" value="F:calcium ion binding"/>
    <property type="evidence" value="ECO:0007669"/>
    <property type="project" value="InterPro"/>
</dbReference>
<dbReference type="PROSITE" id="PS50825">
    <property type="entry name" value="HYR"/>
    <property type="match status" value="1"/>
</dbReference>
<dbReference type="PROSITE" id="PS01186">
    <property type="entry name" value="EGF_2"/>
    <property type="match status" value="3"/>
</dbReference>
<dbReference type="InterPro" id="IPR003410">
    <property type="entry name" value="HYR_dom"/>
</dbReference>
<keyword evidence="1 6" id="KW-0245">EGF-like domain</keyword>
<dbReference type="AlphaFoldDB" id="A0A9Q1BE86"/>
<keyword evidence="2" id="KW-0732">Signal</keyword>
<dbReference type="OrthoDB" id="283575at2759"/>
<feature type="disulfide bond" evidence="6">
    <location>
        <begin position="155"/>
        <end position="164"/>
    </location>
</feature>
<dbReference type="PROSITE" id="PS00022">
    <property type="entry name" value="EGF_1"/>
    <property type="match status" value="4"/>
</dbReference>
<feature type="domain" description="HYR" evidence="8">
    <location>
        <begin position="208"/>
        <end position="291"/>
    </location>
</feature>
<dbReference type="InterPro" id="IPR000742">
    <property type="entry name" value="EGF"/>
</dbReference>
<evidence type="ECO:0000259" key="7">
    <source>
        <dbReference type="PROSITE" id="PS50026"/>
    </source>
</evidence>
<evidence type="ECO:0000256" key="3">
    <source>
        <dbReference type="ARBA" id="ARBA00022737"/>
    </source>
</evidence>
<protein>
    <submittedName>
        <fullName evidence="9">Protocadherin Fat 1</fullName>
    </submittedName>
</protein>
<dbReference type="CDD" id="cd00054">
    <property type="entry name" value="EGF_CA"/>
    <property type="match status" value="2"/>
</dbReference>
<dbReference type="SMART" id="SM00181">
    <property type="entry name" value="EGF"/>
    <property type="match status" value="4"/>
</dbReference>
<feature type="domain" description="EGF-like" evidence="7">
    <location>
        <begin position="19"/>
        <end position="61"/>
    </location>
</feature>
<comment type="caution">
    <text evidence="9">The sequence shown here is derived from an EMBL/GenBank/DDBJ whole genome shotgun (WGS) entry which is preliminary data.</text>
</comment>
<dbReference type="PROSITE" id="PS50026">
    <property type="entry name" value="EGF_3"/>
    <property type="match status" value="4"/>
</dbReference>
<sequence length="293" mass="30871">MPMKNDFSGCSHGGSYIFVRDKCVSSPCQNGAICISTSHPDSDISGYTCLCPAGYAGRQCGDSLADFPQLRACTPGSCSNFGTCYNSYSSYNDDPSSPEYTCVCFPGYSGTDCSLPPIGISTPCLTSGIGGCQNGGICQNIFISPSNDANFFCDCRNGFVGSRCDVQAEDPCASAPCRNGGLCERDGRSFRCTCPILYTGSACETMLSDPVPPLIFSCPQPIILTSSVPVAVQWTYPFALDSTNSEVLQPVSANAAPGAVYSPGQLAEVEIVYESLSGGRSTCAFWIYVNPSQ</sequence>
<keyword evidence="4 6" id="KW-1015">Disulfide bond</keyword>
<proteinExistence type="predicted"/>
<evidence type="ECO:0000259" key="8">
    <source>
        <dbReference type="PROSITE" id="PS50825"/>
    </source>
</evidence>
<evidence type="ECO:0000256" key="6">
    <source>
        <dbReference type="PROSITE-ProRule" id="PRU00076"/>
    </source>
</evidence>
<dbReference type="SUPFAM" id="SSF57196">
    <property type="entry name" value="EGF/Laminin"/>
    <property type="match status" value="4"/>
</dbReference>
<feature type="domain" description="EGF-like" evidence="7">
    <location>
        <begin position="120"/>
        <end position="165"/>
    </location>
</feature>
<name>A0A9Q1BE86_HOLLE</name>
<gene>
    <name evidence="9" type="ORF">HOLleu_39633</name>
</gene>
<dbReference type="Pfam" id="PF00008">
    <property type="entry name" value="EGF"/>
    <property type="match status" value="2"/>
</dbReference>
<dbReference type="Gene3D" id="2.10.25.10">
    <property type="entry name" value="Laminin"/>
    <property type="match status" value="4"/>
</dbReference>
<feature type="domain" description="EGF-like" evidence="7">
    <location>
        <begin position="69"/>
        <end position="114"/>
    </location>
</feature>
<evidence type="ECO:0000313" key="9">
    <source>
        <dbReference type="EMBL" id="KAJ8022218.1"/>
    </source>
</evidence>
<organism evidence="9 10">
    <name type="scientific">Holothuria leucospilota</name>
    <name type="common">Black long sea cucumber</name>
    <name type="synonym">Mertensiothuria leucospilota</name>
    <dbReference type="NCBI Taxonomy" id="206669"/>
    <lineage>
        <taxon>Eukaryota</taxon>
        <taxon>Metazoa</taxon>
        <taxon>Echinodermata</taxon>
        <taxon>Eleutherozoa</taxon>
        <taxon>Echinozoa</taxon>
        <taxon>Holothuroidea</taxon>
        <taxon>Aspidochirotacea</taxon>
        <taxon>Aspidochirotida</taxon>
        <taxon>Holothuriidae</taxon>
        <taxon>Holothuria</taxon>
    </lineage>
</organism>
<feature type="disulfide bond" evidence="6">
    <location>
        <begin position="51"/>
        <end position="60"/>
    </location>
</feature>
<feature type="disulfide bond" evidence="6">
    <location>
        <begin position="104"/>
        <end position="113"/>
    </location>
</feature>
<reference evidence="9" key="1">
    <citation type="submission" date="2021-10" db="EMBL/GenBank/DDBJ databases">
        <title>Tropical sea cucumber genome reveals ecological adaptation and Cuvierian tubules defense mechanism.</title>
        <authorList>
            <person name="Chen T."/>
        </authorList>
    </citation>
    <scope>NUCLEOTIDE SEQUENCE</scope>
    <source>
        <strain evidence="9">Nanhai2018</strain>
        <tissue evidence="9">Muscle</tissue>
    </source>
</reference>